<name>A0ABP8C367_9ACTN</name>
<evidence type="ECO:0000313" key="4">
    <source>
        <dbReference type="EMBL" id="GAA4232738.1"/>
    </source>
</evidence>
<dbReference type="SUPFAM" id="SSF53187">
    <property type="entry name" value="Zn-dependent exopeptidases"/>
    <property type="match status" value="1"/>
</dbReference>
<feature type="region of interest" description="Disordered" evidence="2">
    <location>
        <begin position="60"/>
        <end position="92"/>
    </location>
</feature>
<evidence type="ECO:0000256" key="2">
    <source>
        <dbReference type="SAM" id="MobiDB-lite"/>
    </source>
</evidence>
<feature type="compositionally biased region" description="Low complexity" evidence="2">
    <location>
        <begin position="60"/>
        <end position="72"/>
    </location>
</feature>
<evidence type="ECO:0000256" key="1">
    <source>
        <dbReference type="ARBA" id="ARBA00022801"/>
    </source>
</evidence>
<evidence type="ECO:0000259" key="3">
    <source>
        <dbReference type="SMART" id="SM00646"/>
    </source>
</evidence>
<feature type="domain" description="MurNAc-LAA" evidence="3">
    <location>
        <begin position="180"/>
        <end position="303"/>
    </location>
</feature>
<proteinExistence type="predicted"/>
<dbReference type="InterPro" id="IPR050695">
    <property type="entry name" value="N-acetylmuramoyl_amidase_3"/>
</dbReference>
<comment type="caution">
    <text evidence="4">The sequence shown here is derived from an EMBL/GenBank/DDBJ whole genome shotgun (WGS) entry which is preliminary data.</text>
</comment>
<reference evidence="5" key="1">
    <citation type="journal article" date="2019" name="Int. J. Syst. Evol. Microbiol.">
        <title>The Global Catalogue of Microorganisms (GCM) 10K type strain sequencing project: providing services to taxonomists for standard genome sequencing and annotation.</title>
        <authorList>
            <consortium name="The Broad Institute Genomics Platform"/>
            <consortium name="The Broad Institute Genome Sequencing Center for Infectious Disease"/>
            <person name="Wu L."/>
            <person name="Ma J."/>
        </authorList>
    </citation>
    <scope>NUCLEOTIDE SEQUENCE [LARGE SCALE GENOMIC DNA]</scope>
    <source>
        <strain evidence="5">JCM 17440</strain>
    </source>
</reference>
<sequence>MQGAVLFSRLSSAQIVREESRSVTGGWPVRIHGCGPSRVAGLGAVAGLCLAMLAACGSSSDDRTSPSPTMGGSSPGTGGSPGGTPPPAPAGVRGKVIVIDPGHNGGNADHPEVINKKVFVGNGHKPCNTTGTATAEGYSEHAFTWDVAQRLVKVLRSQGATVTLTRQNDTGVGPCVDERAAIGNRAHADAALSIHADGSTASGHGFHVIEPVAVGKNAAIVKPSRRLGTAIRDAYHSGTGMPYSTYRGKDALDRRSDLGGLNMSTVPAVFIECGNMGNPGDAAKMSSAPFRQRAAEALATGLGNYFR</sequence>
<feature type="compositionally biased region" description="Gly residues" evidence="2">
    <location>
        <begin position="73"/>
        <end position="82"/>
    </location>
</feature>
<dbReference type="SMART" id="SM00646">
    <property type="entry name" value="Ami_3"/>
    <property type="match status" value="1"/>
</dbReference>
<dbReference type="Proteomes" id="UP001501710">
    <property type="component" value="Unassembled WGS sequence"/>
</dbReference>
<keyword evidence="1" id="KW-0378">Hydrolase</keyword>
<protein>
    <recommendedName>
        <fullName evidence="3">MurNAc-LAA domain-containing protein</fullName>
    </recommendedName>
</protein>
<dbReference type="PANTHER" id="PTHR30404">
    <property type="entry name" value="N-ACETYLMURAMOYL-L-ALANINE AMIDASE"/>
    <property type="match status" value="1"/>
</dbReference>
<dbReference type="CDD" id="cd02696">
    <property type="entry name" value="MurNAc-LAA"/>
    <property type="match status" value="1"/>
</dbReference>
<evidence type="ECO:0000313" key="5">
    <source>
        <dbReference type="Proteomes" id="UP001501710"/>
    </source>
</evidence>
<accession>A0ABP8C367</accession>
<dbReference type="Gene3D" id="3.40.630.40">
    <property type="entry name" value="Zn-dependent exopeptidases"/>
    <property type="match status" value="1"/>
</dbReference>
<dbReference type="EMBL" id="BAABAS010000006">
    <property type="protein sequence ID" value="GAA4232738.1"/>
    <property type="molecule type" value="Genomic_DNA"/>
</dbReference>
<dbReference type="Pfam" id="PF01520">
    <property type="entry name" value="Amidase_3"/>
    <property type="match status" value="1"/>
</dbReference>
<keyword evidence="5" id="KW-1185">Reference proteome</keyword>
<organism evidence="4 5">
    <name type="scientific">Actinomadura meridiana</name>
    <dbReference type="NCBI Taxonomy" id="559626"/>
    <lineage>
        <taxon>Bacteria</taxon>
        <taxon>Bacillati</taxon>
        <taxon>Actinomycetota</taxon>
        <taxon>Actinomycetes</taxon>
        <taxon>Streptosporangiales</taxon>
        <taxon>Thermomonosporaceae</taxon>
        <taxon>Actinomadura</taxon>
    </lineage>
</organism>
<dbReference type="PANTHER" id="PTHR30404:SF0">
    <property type="entry name" value="N-ACETYLMURAMOYL-L-ALANINE AMIDASE AMIC"/>
    <property type="match status" value="1"/>
</dbReference>
<dbReference type="InterPro" id="IPR002508">
    <property type="entry name" value="MurNAc-LAA_cat"/>
</dbReference>
<gene>
    <name evidence="4" type="ORF">GCM10022254_33460</name>
</gene>